<reference evidence="3 4" key="1">
    <citation type="journal article" date="2019" name="Int. J. Syst. Evol. Microbiol.">
        <title>The Global Catalogue of Microorganisms (GCM) 10K type strain sequencing project: providing services to taxonomists for standard genome sequencing and annotation.</title>
        <authorList>
            <consortium name="The Broad Institute Genomics Platform"/>
            <consortium name="The Broad Institute Genome Sequencing Center for Infectious Disease"/>
            <person name="Wu L."/>
            <person name="Ma J."/>
        </authorList>
    </citation>
    <scope>NUCLEOTIDE SEQUENCE [LARGE SCALE GENOMIC DNA]</scope>
    <source>
        <strain evidence="3 4">JCM 15974</strain>
    </source>
</reference>
<evidence type="ECO:0000256" key="2">
    <source>
        <dbReference type="SAM" id="Phobius"/>
    </source>
</evidence>
<evidence type="ECO:0000256" key="1">
    <source>
        <dbReference type="ARBA" id="ARBA00023239"/>
    </source>
</evidence>
<name>A0ABN1IUD4_9FLAO</name>
<sequence>MTAEQIIEKLPYRSPFLFVDELSKVHEDGIEGYYTLKKDEYFYKGHFKEHPVTPGVILTEIMAQIGVVCLGIYLFKETISENMMGVAMSSNTIDFYNPVLPGEKVFVVSKKDYFRFNKLKCTVKMFNAENKLVAKGSISGMMKPVSV</sequence>
<feature type="transmembrane region" description="Helical" evidence="2">
    <location>
        <begin position="56"/>
        <end position="75"/>
    </location>
</feature>
<keyword evidence="2" id="KW-0812">Transmembrane</keyword>
<comment type="caution">
    <text evidence="3">The sequence shown here is derived from an EMBL/GenBank/DDBJ whole genome shotgun (WGS) entry which is preliminary data.</text>
</comment>
<evidence type="ECO:0000313" key="3">
    <source>
        <dbReference type="EMBL" id="GAA0721528.1"/>
    </source>
</evidence>
<dbReference type="PANTHER" id="PTHR30272">
    <property type="entry name" value="3-HYDROXYACYL-[ACYL-CARRIER-PROTEIN] DEHYDRATASE"/>
    <property type="match status" value="1"/>
</dbReference>
<dbReference type="PANTHER" id="PTHR30272:SF1">
    <property type="entry name" value="3-HYDROXYACYL-[ACYL-CARRIER-PROTEIN] DEHYDRATASE"/>
    <property type="match status" value="1"/>
</dbReference>
<gene>
    <name evidence="3" type="ORF">GCM10009430_22910</name>
</gene>
<dbReference type="Gene3D" id="3.10.129.10">
    <property type="entry name" value="Hotdog Thioesterase"/>
    <property type="match status" value="1"/>
</dbReference>
<dbReference type="RefSeq" id="WP_343912446.1">
    <property type="nucleotide sequence ID" value="NZ_BAAAGE010000002.1"/>
</dbReference>
<dbReference type="Proteomes" id="UP001501758">
    <property type="component" value="Unassembled WGS sequence"/>
</dbReference>
<keyword evidence="1" id="KW-0456">Lyase</keyword>
<dbReference type="SUPFAM" id="SSF54637">
    <property type="entry name" value="Thioesterase/thiol ester dehydrase-isomerase"/>
    <property type="match status" value="1"/>
</dbReference>
<evidence type="ECO:0000313" key="4">
    <source>
        <dbReference type="Proteomes" id="UP001501758"/>
    </source>
</evidence>
<keyword evidence="2" id="KW-1133">Transmembrane helix</keyword>
<protein>
    <submittedName>
        <fullName evidence="3">Beta-hydroxyacyl-ACP dehydratase</fullName>
    </submittedName>
</protein>
<keyword evidence="2" id="KW-0472">Membrane</keyword>
<dbReference type="InterPro" id="IPR029069">
    <property type="entry name" value="HotDog_dom_sf"/>
</dbReference>
<proteinExistence type="predicted"/>
<dbReference type="InterPro" id="IPR013114">
    <property type="entry name" value="FabA_FabZ"/>
</dbReference>
<dbReference type="EMBL" id="BAAAGE010000002">
    <property type="protein sequence ID" value="GAA0721528.1"/>
    <property type="molecule type" value="Genomic_DNA"/>
</dbReference>
<organism evidence="3 4">
    <name type="scientific">Aquimarina litoralis</name>
    <dbReference type="NCBI Taxonomy" id="584605"/>
    <lineage>
        <taxon>Bacteria</taxon>
        <taxon>Pseudomonadati</taxon>
        <taxon>Bacteroidota</taxon>
        <taxon>Flavobacteriia</taxon>
        <taxon>Flavobacteriales</taxon>
        <taxon>Flavobacteriaceae</taxon>
        <taxon>Aquimarina</taxon>
    </lineage>
</organism>
<keyword evidence="4" id="KW-1185">Reference proteome</keyword>
<dbReference type="Pfam" id="PF07977">
    <property type="entry name" value="FabA"/>
    <property type="match status" value="1"/>
</dbReference>
<accession>A0ABN1IUD4</accession>